<name>A0A0D6JCE4_9HYPH</name>
<protein>
    <submittedName>
        <fullName evidence="2">Uncharacterized protein</fullName>
    </submittedName>
</protein>
<accession>A0A0D6JCE4</accession>
<evidence type="ECO:0000256" key="1">
    <source>
        <dbReference type="SAM" id="MobiDB-lite"/>
    </source>
</evidence>
<gene>
    <name evidence="2" type="ORF">YBN1229_v1_0719</name>
</gene>
<feature type="compositionally biased region" description="Basic residues" evidence="1">
    <location>
        <begin position="120"/>
        <end position="132"/>
    </location>
</feature>
<reference evidence="3" key="1">
    <citation type="submission" date="2015-02" db="EMBL/GenBank/DDBJ databases">
        <authorList>
            <person name="Chooi Y.-H."/>
        </authorList>
    </citation>
    <scope>NUCLEOTIDE SEQUENCE [LARGE SCALE GENOMIC DNA]</scope>
    <source>
        <strain evidence="3">strain Y</strain>
    </source>
</reference>
<dbReference type="RefSeq" id="WP_046476642.1">
    <property type="nucleotide sequence ID" value="NZ_LN829118.1"/>
</dbReference>
<feature type="region of interest" description="Disordered" evidence="1">
    <location>
        <begin position="113"/>
        <end position="132"/>
    </location>
</feature>
<evidence type="ECO:0000313" key="2">
    <source>
        <dbReference type="EMBL" id="CPR16241.1"/>
    </source>
</evidence>
<dbReference type="EMBL" id="LN829119">
    <property type="protein sequence ID" value="CPR16241.1"/>
    <property type="molecule type" value="Genomic_DNA"/>
</dbReference>
<sequence>MWDRQKLGKLARERKAALGGLNKALLAFARTQEMTEETGIDRRKAEQDLAAALDRLEPDAVLQMKALGSVERDEVLRDFLTALTDHNQENIVRELKEVQELSEPVLEAPVLEKPENQKAASKKKRGLRMFRG</sequence>
<dbReference type="Proteomes" id="UP000033187">
    <property type="component" value="Chromosome 1"/>
</dbReference>
<proteinExistence type="predicted"/>
<dbReference type="KEGG" id="fil:BN1229_v1_0716"/>
<dbReference type="AlphaFoldDB" id="A0A0D6JCE4"/>
<evidence type="ECO:0000313" key="3">
    <source>
        <dbReference type="Proteomes" id="UP000033187"/>
    </source>
</evidence>
<keyword evidence="3" id="KW-1185">Reference proteome</keyword>
<organism evidence="2 3">
    <name type="scientific">Candidatus Filomicrobium marinum</name>
    <dbReference type="NCBI Taxonomy" id="1608628"/>
    <lineage>
        <taxon>Bacteria</taxon>
        <taxon>Pseudomonadati</taxon>
        <taxon>Pseudomonadota</taxon>
        <taxon>Alphaproteobacteria</taxon>
        <taxon>Hyphomicrobiales</taxon>
        <taxon>Hyphomicrobiaceae</taxon>
        <taxon>Filomicrobium</taxon>
    </lineage>
</organism>
<dbReference type="KEGG" id="fiy:BN1229_v1_0719"/>